<dbReference type="GO" id="GO:0016020">
    <property type="term" value="C:membrane"/>
    <property type="evidence" value="ECO:0007669"/>
    <property type="project" value="UniProtKB-SubCell"/>
</dbReference>
<keyword evidence="3" id="KW-1015">Disulfide bond</keyword>
<evidence type="ECO:0000256" key="4">
    <source>
        <dbReference type="ARBA" id="ARBA00023180"/>
    </source>
</evidence>
<dbReference type="InterPro" id="IPR036179">
    <property type="entry name" value="Ig-like_dom_sf"/>
</dbReference>
<comment type="subcellular location">
    <subcellularLocation>
        <location evidence="1">Membrane</location>
        <topology evidence="1">Single-pass type I membrane protein</topology>
    </subcellularLocation>
</comment>
<keyword evidence="5" id="KW-0393">Immunoglobulin domain</keyword>
<evidence type="ECO:0000256" key="5">
    <source>
        <dbReference type="ARBA" id="ARBA00023319"/>
    </source>
</evidence>
<dbReference type="SUPFAM" id="SSF48726">
    <property type="entry name" value="Immunoglobulin"/>
    <property type="match status" value="4"/>
</dbReference>
<dbReference type="InterPro" id="IPR003598">
    <property type="entry name" value="Ig_sub2"/>
</dbReference>
<dbReference type="AlphaFoldDB" id="A7SVH6"/>
<dbReference type="Pfam" id="PF13927">
    <property type="entry name" value="Ig_3"/>
    <property type="match status" value="2"/>
</dbReference>
<protein>
    <recommendedName>
        <fullName evidence="6">Ig-like domain-containing protein</fullName>
    </recommendedName>
</protein>
<reference evidence="7 8" key="1">
    <citation type="journal article" date="2007" name="Science">
        <title>Sea anemone genome reveals ancestral eumetazoan gene repertoire and genomic organization.</title>
        <authorList>
            <person name="Putnam N.H."/>
            <person name="Srivastava M."/>
            <person name="Hellsten U."/>
            <person name="Dirks B."/>
            <person name="Chapman J."/>
            <person name="Salamov A."/>
            <person name="Terry A."/>
            <person name="Shapiro H."/>
            <person name="Lindquist E."/>
            <person name="Kapitonov V.V."/>
            <person name="Jurka J."/>
            <person name="Genikhovich G."/>
            <person name="Grigoriev I.V."/>
            <person name="Lucas S.M."/>
            <person name="Steele R.E."/>
            <person name="Finnerty J.R."/>
            <person name="Technau U."/>
            <person name="Martindale M.Q."/>
            <person name="Rokhsar D.S."/>
        </authorList>
    </citation>
    <scope>NUCLEOTIDE SEQUENCE [LARGE SCALE GENOMIC DNA]</scope>
    <source>
        <strain evidence="8">CH2 X CH6</strain>
    </source>
</reference>
<evidence type="ECO:0000256" key="2">
    <source>
        <dbReference type="ARBA" id="ARBA00023136"/>
    </source>
</evidence>
<sequence length="336" mass="34642">LAGAKLVLQCPSTGVPLPSTSWSLNGEPLEKGGRADLRGTELVIPAVAGVDSGKYQCTASNVIALDSRASDSLKSRDPVIVTIGDKVETLTGTEVSIICPVEGLPPPKVTWAKNGPIASGDKFTIARSTDLVFNSGKASVFDSGRYSCRAVNNLGQDTAYSEFIVNATFTVTIGANVSALRGSSITLTCTAEGLPVPAVVWKKGGATLQQGGRAFTLSSTESADSGRYDCVATNLKGTAMASSAVTIHGTLGDPHLGRKVGGTRTSISCPATGFPNPLIRWSRNGESVVPGGHLKIDGSKLLLTNPQKEDNGVYKCLASNPGGDATATSNMTFIGK</sequence>
<gene>
    <name evidence="7" type="ORF">NEMVEDRAFT_v1g134128</name>
</gene>
<feature type="domain" description="Ig-like" evidence="6">
    <location>
        <begin position="167"/>
        <end position="246"/>
    </location>
</feature>
<dbReference type="InterPro" id="IPR051275">
    <property type="entry name" value="Cell_adhesion_signaling"/>
</dbReference>
<evidence type="ECO:0000256" key="3">
    <source>
        <dbReference type="ARBA" id="ARBA00023157"/>
    </source>
</evidence>
<dbReference type="EMBL" id="DS469835">
    <property type="protein sequence ID" value="EDO32298.1"/>
    <property type="molecule type" value="Genomic_DNA"/>
</dbReference>
<dbReference type="eggNOG" id="KOG4475">
    <property type="taxonomic scope" value="Eukaryota"/>
</dbReference>
<dbReference type="PROSITE" id="PS50835">
    <property type="entry name" value="IG_LIKE"/>
    <property type="match status" value="4"/>
</dbReference>
<accession>A7SVH6</accession>
<organism evidence="7 8">
    <name type="scientific">Nematostella vectensis</name>
    <name type="common">Starlet sea anemone</name>
    <dbReference type="NCBI Taxonomy" id="45351"/>
    <lineage>
        <taxon>Eukaryota</taxon>
        <taxon>Metazoa</taxon>
        <taxon>Cnidaria</taxon>
        <taxon>Anthozoa</taxon>
        <taxon>Hexacorallia</taxon>
        <taxon>Actiniaria</taxon>
        <taxon>Edwardsiidae</taxon>
        <taxon>Nematostella</taxon>
    </lineage>
</organism>
<dbReference type="Pfam" id="PF07679">
    <property type="entry name" value="I-set"/>
    <property type="match status" value="2"/>
</dbReference>
<dbReference type="PANTHER" id="PTHR11640:SF164">
    <property type="entry name" value="MAM DOMAIN-CONTAINING GLYCOSYLPHOSPHATIDYLINOSITOL ANCHOR PROTEIN 1"/>
    <property type="match status" value="1"/>
</dbReference>
<dbReference type="PANTHER" id="PTHR11640">
    <property type="entry name" value="NEPHRIN"/>
    <property type="match status" value="1"/>
</dbReference>
<dbReference type="CDD" id="cd00096">
    <property type="entry name" value="Ig"/>
    <property type="match status" value="1"/>
</dbReference>
<evidence type="ECO:0000256" key="1">
    <source>
        <dbReference type="ARBA" id="ARBA00004479"/>
    </source>
</evidence>
<dbReference type="FunFam" id="2.60.40.10:FF:003784">
    <property type="match status" value="2"/>
</dbReference>
<proteinExistence type="predicted"/>
<feature type="domain" description="Ig-like" evidence="6">
    <location>
        <begin position="262"/>
        <end position="332"/>
    </location>
</feature>
<feature type="domain" description="Ig-like" evidence="6">
    <location>
        <begin position="1"/>
        <end position="74"/>
    </location>
</feature>
<evidence type="ECO:0000313" key="8">
    <source>
        <dbReference type="Proteomes" id="UP000001593"/>
    </source>
</evidence>
<evidence type="ECO:0000259" key="6">
    <source>
        <dbReference type="PROSITE" id="PS50835"/>
    </source>
</evidence>
<dbReference type="InterPro" id="IPR003599">
    <property type="entry name" value="Ig_sub"/>
</dbReference>
<keyword evidence="4" id="KW-0325">Glycoprotein</keyword>
<dbReference type="SMART" id="SM00408">
    <property type="entry name" value="IGc2"/>
    <property type="match status" value="4"/>
</dbReference>
<dbReference type="InParanoid" id="A7SVH6"/>
<keyword evidence="2" id="KW-0472">Membrane</keyword>
<feature type="domain" description="Ig-like" evidence="6">
    <location>
        <begin position="78"/>
        <end position="166"/>
    </location>
</feature>
<feature type="non-terminal residue" evidence="7">
    <location>
        <position position="336"/>
    </location>
</feature>
<evidence type="ECO:0000313" key="7">
    <source>
        <dbReference type="EMBL" id="EDO32298.1"/>
    </source>
</evidence>
<dbReference type="HOGENOM" id="CLU_051918_1_0_1"/>
<dbReference type="OMA" id="AYSEFIV"/>
<dbReference type="Gene3D" id="2.60.40.10">
    <property type="entry name" value="Immunoglobulins"/>
    <property type="match status" value="4"/>
</dbReference>
<keyword evidence="8" id="KW-1185">Reference proteome</keyword>
<dbReference type="InterPro" id="IPR007110">
    <property type="entry name" value="Ig-like_dom"/>
</dbReference>
<name>A7SVH6_NEMVE</name>
<dbReference type="Proteomes" id="UP000001593">
    <property type="component" value="Unassembled WGS sequence"/>
</dbReference>
<dbReference type="InterPro" id="IPR013098">
    <property type="entry name" value="Ig_I-set"/>
</dbReference>
<dbReference type="InterPro" id="IPR013783">
    <property type="entry name" value="Ig-like_fold"/>
</dbReference>
<dbReference type="SMART" id="SM00409">
    <property type="entry name" value="IG"/>
    <property type="match status" value="4"/>
</dbReference>